<feature type="chain" id="PRO_5046807371" evidence="1">
    <location>
        <begin position="20"/>
        <end position="170"/>
    </location>
</feature>
<evidence type="ECO:0000313" key="2">
    <source>
        <dbReference type="EMBL" id="CAK6438992.1"/>
    </source>
</evidence>
<dbReference type="EMBL" id="OY882874">
    <property type="protein sequence ID" value="CAK6438992.1"/>
    <property type="molecule type" value="Genomic_DNA"/>
</dbReference>
<reference evidence="2" key="1">
    <citation type="submission" date="2023-12" db="EMBL/GenBank/DDBJ databases">
        <authorList>
            <person name="Brown T."/>
        </authorList>
    </citation>
    <scope>NUCLEOTIDE SEQUENCE</scope>
</reference>
<keyword evidence="1" id="KW-0732">Signal</keyword>
<organism evidence="2 3">
    <name type="scientific">Pipistrellus nathusii</name>
    <name type="common">Nathusius' pipistrelle</name>
    <dbReference type="NCBI Taxonomy" id="59473"/>
    <lineage>
        <taxon>Eukaryota</taxon>
        <taxon>Metazoa</taxon>
        <taxon>Chordata</taxon>
        <taxon>Craniata</taxon>
        <taxon>Vertebrata</taxon>
        <taxon>Euteleostomi</taxon>
        <taxon>Mammalia</taxon>
        <taxon>Eutheria</taxon>
        <taxon>Laurasiatheria</taxon>
        <taxon>Chiroptera</taxon>
        <taxon>Yangochiroptera</taxon>
        <taxon>Vespertilionidae</taxon>
        <taxon>Pipistrellus</taxon>
    </lineage>
</organism>
<keyword evidence="3" id="KW-1185">Reference proteome</keyword>
<dbReference type="Proteomes" id="UP001314169">
    <property type="component" value="Chromosome 17"/>
</dbReference>
<evidence type="ECO:0000256" key="1">
    <source>
        <dbReference type="SAM" id="SignalP"/>
    </source>
</evidence>
<gene>
    <name evidence="2" type="ORF">MPIPNATIZW_LOCUS7298</name>
</gene>
<feature type="signal peptide" evidence="1">
    <location>
        <begin position="1"/>
        <end position="19"/>
    </location>
</feature>
<accession>A0ABN9ZL07</accession>
<sequence>MEVLALWALLAALVLQGRGAAPLGLSSRRGQTGGNLSCFRCFKAKSAAQCRPALCARTDRVCLAHTLTLRLSLARGARPRTAPPAGGRASGAAALCSLRRVQGVAHAEQALRPAVPQRQHGLRVAVGALAVAAGAQAVLQRELLQRGARPRPRGPALLLLLGLGLLAASP</sequence>
<proteinExistence type="predicted"/>
<evidence type="ECO:0000313" key="3">
    <source>
        <dbReference type="Proteomes" id="UP001314169"/>
    </source>
</evidence>
<name>A0ABN9ZL07_PIPNA</name>
<protein>
    <submittedName>
        <fullName evidence="2">Uncharacterized protein</fullName>
    </submittedName>
</protein>